<feature type="region of interest" description="Disordered" evidence="1">
    <location>
        <begin position="1"/>
        <end position="23"/>
    </location>
</feature>
<reference evidence="2 3" key="1">
    <citation type="journal article" date="2023" name="Arcadia Sci">
        <title>De novo assembly of a long-read Amblyomma americanum tick genome.</title>
        <authorList>
            <person name="Chou S."/>
            <person name="Poskanzer K.E."/>
            <person name="Rollins M."/>
            <person name="Thuy-Boun P.S."/>
        </authorList>
    </citation>
    <scope>NUCLEOTIDE SEQUENCE [LARGE SCALE GENOMIC DNA]</scope>
    <source>
        <strain evidence="2">F_SG_1</strain>
        <tissue evidence="2">Salivary glands</tissue>
    </source>
</reference>
<evidence type="ECO:0000313" key="3">
    <source>
        <dbReference type="Proteomes" id="UP001321473"/>
    </source>
</evidence>
<protein>
    <submittedName>
        <fullName evidence="2">Uncharacterized protein</fullName>
    </submittedName>
</protein>
<feature type="compositionally biased region" description="Basic residues" evidence="1">
    <location>
        <begin position="108"/>
        <end position="124"/>
    </location>
</feature>
<accession>A0AAQ4ESJ4</accession>
<evidence type="ECO:0000256" key="1">
    <source>
        <dbReference type="SAM" id="MobiDB-lite"/>
    </source>
</evidence>
<proteinExistence type="predicted"/>
<gene>
    <name evidence="2" type="ORF">V5799_028972</name>
</gene>
<feature type="region of interest" description="Disordered" evidence="1">
    <location>
        <begin position="97"/>
        <end position="134"/>
    </location>
</feature>
<dbReference type="EMBL" id="JARKHS020011576">
    <property type="protein sequence ID" value="KAK8777682.1"/>
    <property type="molecule type" value="Genomic_DNA"/>
</dbReference>
<comment type="caution">
    <text evidence="2">The sequence shown here is derived from an EMBL/GenBank/DDBJ whole genome shotgun (WGS) entry which is preliminary data.</text>
</comment>
<keyword evidence="3" id="KW-1185">Reference proteome</keyword>
<sequence>MALSEAREGGGATFSSKRPTRRRVPLRVSRVRCFSWKKADTRGLTRDGRNRDAEARKLLLGSEPQTTSGPVFGRRATKAHLLFERSSSAQRQVICHNTDPSSISSSRAAKRHLPAAARRRHLPGKHSAVLLQPS</sequence>
<organism evidence="2 3">
    <name type="scientific">Amblyomma americanum</name>
    <name type="common">Lone star tick</name>
    <dbReference type="NCBI Taxonomy" id="6943"/>
    <lineage>
        <taxon>Eukaryota</taxon>
        <taxon>Metazoa</taxon>
        <taxon>Ecdysozoa</taxon>
        <taxon>Arthropoda</taxon>
        <taxon>Chelicerata</taxon>
        <taxon>Arachnida</taxon>
        <taxon>Acari</taxon>
        <taxon>Parasitiformes</taxon>
        <taxon>Ixodida</taxon>
        <taxon>Ixodoidea</taxon>
        <taxon>Ixodidae</taxon>
        <taxon>Amblyomminae</taxon>
        <taxon>Amblyomma</taxon>
    </lineage>
</organism>
<evidence type="ECO:0000313" key="2">
    <source>
        <dbReference type="EMBL" id="KAK8777682.1"/>
    </source>
</evidence>
<name>A0AAQ4ESJ4_AMBAM</name>
<dbReference type="AlphaFoldDB" id="A0AAQ4ESJ4"/>
<dbReference type="Proteomes" id="UP001321473">
    <property type="component" value="Unassembled WGS sequence"/>
</dbReference>